<accession>A0A1C0TV32</accession>
<dbReference type="EMBL" id="MAUJ01000001">
    <property type="protein sequence ID" value="OCQ23171.1"/>
    <property type="molecule type" value="Genomic_DNA"/>
</dbReference>
<protein>
    <recommendedName>
        <fullName evidence="4">DUF3325 domain-containing protein</fullName>
    </recommendedName>
</protein>
<keyword evidence="1" id="KW-0472">Membrane</keyword>
<proteinExistence type="predicted"/>
<dbReference type="RefSeq" id="WP_065789156.1">
    <property type="nucleotide sequence ID" value="NZ_JAGJED010000001.1"/>
</dbReference>
<organism evidence="2 3">
    <name type="scientific">Pseudoalteromonas luteoviolacea</name>
    <dbReference type="NCBI Taxonomy" id="43657"/>
    <lineage>
        <taxon>Bacteria</taxon>
        <taxon>Pseudomonadati</taxon>
        <taxon>Pseudomonadota</taxon>
        <taxon>Gammaproteobacteria</taxon>
        <taxon>Alteromonadales</taxon>
        <taxon>Pseudoalteromonadaceae</taxon>
        <taxon>Pseudoalteromonas</taxon>
    </lineage>
</organism>
<name>A0A1C0TV32_9GAMM</name>
<evidence type="ECO:0008006" key="4">
    <source>
        <dbReference type="Google" id="ProtNLM"/>
    </source>
</evidence>
<feature type="transmembrane region" description="Helical" evidence="1">
    <location>
        <begin position="6"/>
        <end position="21"/>
    </location>
</feature>
<reference evidence="3" key="1">
    <citation type="submission" date="2016-07" db="EMBL/GenBank/DDBJ databases">
        <authorList>
            <person name="Florea S."/>
            <person name="Webb J.S."/>
            <person name="Jaromczyk J."/>
            <person name="Schardl C.L."/>
        </authorList>
    </citation>
    <scope>NUCLEOTIDE SEQUENCE [LARGE SCALE GENOMIC DNA]</scope>
    <source>
        <strain evidence="3">IPB1</strain>
    </source>
</reference>
<feature type="transmembrane region" description="Helical" evidence="1">
    <location>
        <begin position="33"/>
        <end position="54"/>
    </location>
</feature>
<keyword evidence="1" id="KW-1133">Transmembrane helix</keyword>
<evidence type="ECO:0000313" key="2">
    <source>
        <dbReference type="EMBL" id="OCQ23171.1"/>
    </source>
</evidence>
<gene>
    <name evidence="2" type="ORF">A7985_04275</name>
</gene>
<comment type="caution">
    <text evidence="2">The sequence shown here is derived from an EMBL/GenBank/DDBJ whole genome shotgun (WGS) entry which is preliminary data.</text>
</comment>
<evidence type="ECO:0000256" key="1">
    <source>
        <dbReference type="SAM" id="Phobius"/>
    </source>
</evidence>
<feature type="transmembrane region" description="Helical" evidence="1">
    <location>
        <begin position="60"/>
        <end position="81"/>
    </location>
</feature>
<dbReference type="Proteomes" id="UP000093366">
    <property type="component" value="Unassembled WGS sequence"/>
</dbReference>
<sequence length="85" mass="9549">MYSFLIVLLVSAGTLLLYLANRHQRLVKKPLTYLFKPVGYMFLLLGGVTALINFSVSAGVFVWLMLLMTTLFSIPLTVLLLKRGQ</sequence>
<dbReference type="AlphaFoldDB" id="A0A1C0TV32"/>
<evidence type="ECO:0000313" key="3">
    <source>
        <dbReference type="Proteomes" id="UP000093366"/>
    </source>
</evidence>
<keyword evidence="1" id="KW-0812">Transmembrane</keyword>